<dbReference type="InterPro" id="IPR001623">
    <property type="entry name" value="DnaJ_domain"/>
</dbReference>
<feature type="region of interest" description="Disordered" evidence="4">
    <location>
        <begin position="626"/>
        <end position="659"/>
    </location>
</feature>
<dbReference type="GO" id="GO:0005783">
    <property type="term" value="C:endoplasmic reticulum"/>
    <property type="evidence" value="ECO:0007669"/>
    <property type="project" value="UniProtKB-SubCell"/>
</dbReference>
<gene>
    <name evidence="6" type="ORF">MSAN_01372300</name>
</gene>
<feature type="domain" description="J" evidence="5">
    <location>
        <begin position="572"/>
        <end position="633"/>
    </location>
</feature>
<protein>
    <recommendedName>
        <fullName evidence="5">J domain-containing protein</fullName>
    </recommendedName>
</protein>
<evidence type="ECO:0000256" key="1">
    <source>
        <dbReference type="ARBA" id="ARBA00004240"/>
    </source>
</evidence>
<dbReference type="Gene3D" id="1.10.287.110">
    <property type="entry name" value="DnaJ domain"/>
    <property type="match status" value="1"/>
</dbReference>
<dbReference type="GO" id="GO:0034975">
    <property type="term" value="P:protein folding in endoplasmic reticulum"/>
    <property type="evidence" value="ECO:0007669"/>
    <property type="project" value="TreeGrafter"/>
</dbReference>
<dbReference type="PRINTS" id="PR00625">
    <property type="entry name" value="JDOMAIN"/>
</dbReference>
<dbReference type="GO" id="GO:0051787">
    <property type="term" value="F:misfolded protein binding"/>
    <property type="evidence" value="ECO:0007669"/>
    <property type="project" value="TreeGrafter"/>
</dbReference>
<name>A0A8H6YAL8_9AGAR</name>
<evidence type="ECO:0000313" key="7">
    <source>
        <dbReference type="Proteomes" id="UP000623467"/>
    </source>
</evidence>
<dbReference type="Gene3D" id="1.25.40.10">
    <property type="entry name" value="Tetratricopeptide repeat domain"/>
    <property type="match status" value="1"/>
</dbReference>
<sequence length="681" mass="74000">MSRLVLSSLAVPGIRLCGDGDCALGPVVVACTGCISLGFGLSAPRSLEWQRLGPERCDAVRCVGAALEIFSVSWRGLLGQLRIIAGTASCGLYGWMAHGSEMRLLCVDACREMARFRGWSRLAPHAAFDAFSMHFPRCVVVFSVVLQYPNASEWSPSECTIHGTPNTYDDVRDDIAGLPATVLAPRRWTCSMHSPCLVPTFLTISPEQSPADYLLFYKRATAYLSLGRHGAALDDFAHVLTLTPLPSAYLMQARIHTKDGDFALARAALKKYTGGEKELADRDALLADIADAEAATKQATQERSAQLWNACVESSSRALRVSTHSPSVRSLRVECMLGAGDIEGAVADMSRLTALLPEAQTPAVQALIFRLSFFYLEPSPAAANALKQCLHSDPESRLCLPLHRLSKTLERGFTMADEQGAAGDWRGALATLKGTGKKGDIFRKFEEAAAEQLKPEHLTLFGLDKGKIVLPPMGKVSPRRNSLLRALCKGHTNLDLHRKGEEWCQMLYDMDGGESDADALRGLGEAALVKEEWEEAVRLLEKAFDATGRADRDFQGRLQKAQRLLKQSRAKDYYKVLGVARDADERTIKKAYRNAAKTAHPDKGGTEAKMAAVNEAYEVLSNPELRQRFDNGDDPNDPSGGHAFQQGGNPFAFFQQAGGFPGGFPGGGGGGFKFHFSHGGH</sequence>
<dbReference type="GO" id="GO:0051087">
    <property type="term" value="F:protein-folding chaperone binding"/>
    <property type="evidence" value="ECO:0007669"/>
    <property type="project" value="TreeGrafter"/>
</dbReference>
<evidence type="ECO:0000259" key="5">
    <source>
        <dbReference type="PROSITE" id="PS50076"/>
    </source>
</evidence>
<accession>A0A8H6YAL8</accession>
<dbReference type="SUPFAM" id="SSF48452">
    <property type="entry name" value="TPR-like"/>
    <property type="match status" value="1"/>
</dbReference>
<dbReference type="InterPro" id="IPR036869">
    <property type="entry name" value="J_dom_sf"/>
</dbReference>
<dbReference type="PANTHER" id="PTHR44140:SF2">
    <property type="entry name" value="LD25575P"/>
    <property type="match status" value="1"/>
</dbReference>
<dbReference type="InterPro" id="IPR019734">
    <property type="entry name" value="TPR_rpt"/>
</dbReference>
<reference evidence="6" key="1">
    <citation type="submission" date="2020-05" db="EMBL/GenBank/DDBJ databases">
        <title>Mycena genomes resolve the evolution of fungal bioluminescence.</title>
        <authorList>
            <person name="Tsai I.J."/>
        </authorList>
    </citation>
    <scope>NUCLEOTIDE SEQUENCE</scope>
    <source>
        <strain evidence="6">160909Yilan</strain>
    </source>
</reference>
<keyword evidence="7" id="KW-1185">Reference proteome</keyword>
<evidence type="ECO:0000313" key="6">
    <source>
        <dbReference type="EMBL" id="KAF7354590.1"/>
    </source>
</evidence>
<proteinExistence type="predicted"/>
<dbReference type="OrthoDB" id="1726119at2759"/>
<evidence type="ECO:0000256" key="3">
    <source>
        <dbReference type="ARBA" id="ARBA00022824"/>
    </source>
</evidence>
<feature type="compositionally biased region" description="Low complexity" evidence="4">
    <location>
        <begin position="637"/>
        <end position="658"/>
    </location>
</feature>
<comment type="subcellular location">
    <subcellularLocation>
        <location evidence="1">Endoplasmic reticulum</location>
    </subcellularLocation>
</comment>
<dbReference type="AlphaFoldDB" id="A0A8H6YAL8"/>
<evidence type="ECO:0000256" key="4">
    <source>
        <dbReference type="SAM" id="MobiDB-lite"/>
    </source>
</evidence>
<dbReference type="CDD" id="cd06257">
    <property type="entry name" value="DnaJ"/>
    <property type="match status" value="1"/>
</dbReference>
<evidence type="ECO:0000256" key="2">
    <source>
        <dbReference type="ARBA" id="ARBA00022729"/>
    </source>
</evidence>
<dbReference type="InterPro" id="IPR051727">
    <property type="entry name" value="DnaJ_C3_Co-chaperones"/>
</dbReference>
<dbReference type="PANTHER" id="PTHR44140">
    <property type="entry name" value="LD25575P"/>
    <property type="match status" value="1"/>
</dbReference>
<dbReference type="Pfam" id="PF00226">
    <property type="entry name" value="DnaJ"/>
    <property type="match status" value="1"/>
</dbReference>
<dbReference type="SMART" id="SM00271">
    <property type="entry name" value="DnaJ"/>
    <property type="match status" value="1"/>
</dbReference>
<keyword evidence="2" id="KW-0732">Signal</keyword>
<comment type="caution">
    <text evidence="6">The sequence shown here is derived from an EMBL/GenBank/DDBJ whole genome shotgun (WGS) entry which is preliminary data.</text>
</comment>
<keyword evidence="3" id="KW-0256">Endoplasmic reticulum</keyword>
<organism evidence="6 7">
    <name type="scientific">Mycena sanguinolenta</name>
    <dbReference type="NCBI Taxonomy" id="230812"/>
    <lineage>
        <taxon>Eukaryota</taxon>
        <taxon>Fungi</taxon>
        <taxon>Dikarya</taxon>
        <taxon>Basidiomycota</taxon>
        <taxon>Agaricomycotina</taxon>
        <taxon>Agaricomycetes</taxon>
        <taxon>Agaricomycetidae</taxon>
        <taxon>Agaricales</taxon>
        <taxon>Marasmiineae</taxon>
        <taxon>Mycenaceae</taxon>
        <taxon>Mycena</taxon>
    </lineage>
</organism>
<dbReference type="EMBL" id="JACAZH010000011">
    <property type="protein sequence ID" value="KAF7354590.1"/>
    <property type="molecule type" value="Genomic_DNA"/>
</dbReference>
<dbReference type="SMART" id="SM00028">
    <property type="entry name" value="TPR"/>
    <property type="match status" value="2"/>
</dbReference>
<dbReference type="SUPFAM" id="SSF46565">
    <property type="entry name" value="Chaperone J-domain"/>
    <property type="match status" value="1"/>
</dbReference>
<dbReference type="Proteomes" id="UP000623467">
    <property type="component" value="Unassembled WGS sequence"/>
</dbReference>
<dbReference type="InterPro" id="IPR011990">
    <property type="entry name" value="TPR-like_helical_dom_sf"/>
</dbReference>
<dbReference type="PROSITE" id="PS50076">
    <property type="entry name" value="DNAJ_2"/>
    <property type="match status" value="1"/>
</dbReference>